<name>A0AAD8E2L2_DIPPU</name>
<proteinExistence type="predicted"/>
<reference evidence="1" key="1">
    <citation type="journal article" date="2023" name="IScience">
        <title>Live-bearing cockroach genome reveals convergent evolutionary mechanisms linked to viviparity in insects and beyond.</title>
        <authorList>
            <person name="Fouks B."/>
            <person name="Harrison M.C."/>
            <person name="Mikhailova A.A."/>
            <person name="Marchal E."/>
            <person name="English S."/>
            <person name="Carruthers M."/>
            <person name="Jennings E.C."/>
            <person name="Chiamaka E.L."/>
            <person name="Frigard R.A."/>
            <person name="Pippel M."/>
            <person name="Attardo G.M."/>
            <person name="Benoit J.B."/>
            <person name="Bornberg-Bauer E."/>
            <person name="Tobe S.S."/>
        </authorList>
    </citation>
    <scope>NUCLEOTIDE SEQUENCE</scope>
    <source>
        <strain evidence="1">Stay&amp;Tobe</strain>
    </source>
</reference>
<organism evidence="1 2">
    <name type="scientific">Diploptera punctata</name>
    <name type="common">Pacific beetle cockroach</name>
    <dbReference type="NCBI Taxonomy" id="6984"/>
    <lineage>
        <taxon>Eukaryota</taxon>
        <taxon>Metazoa</taxon>
        <taxon>Ecdysozoa</taxon>
        <taxon>Arthropoda</taxon>
        <taxon>Hexapoda</taxon>
        <taxon>Insecta</taxon>
        <taxon>Pterygota</taxon>
        <taxon>Neoptera</taxon>
        <taxon>Polyneoptera</taxon>
        <taxon>Dictyoptera</taxon>
        <taxon>Blattodea</taxon>
        <taxon>Blaberoidea</taxon>
        <taxon>Blaberidae</taxon>
        <taxon>Diplopterinae</taxon>
        <taxon>Diploptera</taxon>
    </lineage>
</organism>
<evidence type="ECO:0000313" key="2">
    <source>
        <dbReference type="Proteomes" id="UP001233999"/>
    </source>
</evidence>
<comment type="caution">
    <text evidence="1">The sequence shown here is derived from an EMBL/GenBank/DDBJ whole genome shotgun (WGS) entry which is preliminary data.</text>
</comment>
<dbReference type="Proteomes" id="UP001233999">
    <property type="component" value="Unassembled WGS sequence"/>
</dbReference>
<dbReference type="EMBL" id="JASPKZ010010272">
    <property type="protein sequence ID" value="KAJ9574631.1"/>
    <property type="molecule type" value="Genomic_DNA"/>
</dbReference>
<reference evidence="1" key="2">
    <citation type="submission" date="2023-05" db="EMBL/GenBank/DDBJ databases">
        <authorList>
            <person name="Fouks B."/>
        </authorList>
    </citation>
    <scope>NUCLEOTIDE SEQUENCE</scope>
    <source>
        <strain evidence="1">Stay&amp;Tobe</strain>
        <tissue evidence="1">Testes</tissue>
    </source>
</reference>
<evidence type="ECO:0000313" key="1">
    <source>
        <dbReference type="EMBL" id="KAJ9574631.1"/>
    </source>
</evidence>
<dbReference type="AlphaFoldDB" id="A0AAD8E2L2"/>
<sequence>IFVSTTSRFLELVSDLYRRPYLFLFPKLCSAISHTWYFIGMLQLLSMHFCISLRLYNIKPVETWRSEGEEDLLKSIFWDA</sequence>
<accession>A0AAD8E2L2</accession>
<feature type="non-terminal residue" evidence="1">
    <location>
        <position position="1"/>
    </location>
</feature>
<gene>
    <name evidence="1" type="ORF">L9F63_008163</name>
</gene>
<protein>
    <submittedName>
        <fullName evidence="1">Uncharacterized protein</fullName>
    </submittedName>
</protein>
<keyword evidence="2" id="KW-1185">Reference proteome</keyword>
<feature type="non-terminal residue" evidence="1">
    <location>
        <position position="80"/>
    </location>
</feature>